<dbReference type="AlphaFoldDB" id="G0QXC3"/>
<keyword evidence="6" id="KW-0347">Helicase</keyword>
<dbReference type="OMA" id="MKEVDQV"/>
<dbReference type="GO" id="GO:0003723">
    <property type="term" value="F:RNA binding"/>
    <property type="evidence" value="ECO:0007669"/>
    <property type="project" value="TreeGrafter"/>
</dbReference>
<dbReference type="PANTHER" id="PTHR18934:SF85">
    <property type="entry name" value="ATP-DEPENDENT RNA HELICASE DHX8"/>
    <property type="match status" value="1"/>
</dbReference>
<dbReference type="EMBL" id="GL984057">
    <property type="protein sequence ID" value="EGR30133.1"/>
    <property type="molecule type" value="Genomic_DNA"/>
</dbReference>
<evidence type="ECO:0000256" key="1">
    <source>
        <dbReference type="ARBA" id="ARBA00004123"/>
    </source>
</evidence>
<sequence>MNETSSLQYILLCQQVTAQIETQIGIKNKELAEYLIDLALESKSETEFKYKLLEDAEFSDDFISSLYKLIKSKSSQQSKQQISQQNQTLKTNYEEKKFINKTDNNNNNINEEQDHQEELENSSPKKKKPKEKKKKRSISSSLSQKKKKKTKKYHRSRSRSYSPKKSHKISQVSKSPKKPPQPIEKGQIFDGIVTKISDFGCFVQLQNTKYRTEGLVHISQIANKRINNPSEIVKIGQTVKVKILSNISNKISLSMKEVDQLLGHEKSIFPLKNNSHLQQQHDILLQKEEKKFGPLDPKEILKINEKSEYGTLTGIRLSIKEKENSKKKKVQDSPDLWESSRLQYTKHLDLPQQEIDLEAELSDENDVEIEMNEREAPFLKDTTTKGGVNLSPVRVVKNQEGSLQREALNAIQQAKERKEMRIQQNNAIMDSVNKQELLKMNIDPTADTRILMSQLKTLGQMQNSEIPEYKKEAMFKVALNQSGKTKQTLTIREQQQSLPIYQYKHQLIKACQENQILIVIGETGSGKTTQMTQYLLEAGFCKSGKKIGCTQPRRVAATSVAKRVAEEMGVVLGEEVGYSIRFEDCTSSSTVIKYMTDGMLLREALLDPDMTAYSCIMLDEAHERQLSTDVLFGLLKKVVKKRKDFTLIVTSATLDAEKFSSYFFDCRIFRVPGRTYKVEVLYSTEPESDYVDASLIVIMQIHLHEPSGDILLFLTGQEEIDNACQILFERMKKLGTEAPELIILPVYSALPQELQNRIFLPTPQGTRKCIIATNIAEASLTIDGIYYVVDPGFAKVKVYNPKLGMDSLIIAPISQASARQRAGRAGRTGPGKCFRLYTEEAFKNEMLPTSVPEIQRTNLANTVLLLKAMGINDLLNFDFMDPPAVQTLIQAMEQLFYLGCLDDEGLLTRLGLKMAEFPLEPPMSKMLITSVDLACSDEIATIIAMLSVQNVFFSPKDKKQQADQRRAKFYHVEGDHLTLLTVYEAWKANNFSNIWCHENFIDARTIRRAQDIRKQLIGIMERYHLPIQSCGKNYAKIRKAICSGFFNHAAKKDRVEGYKTIMDNHTVFIHPTSALFQKSPEWVVYHELVLTSKEYMRNITKIDPKWLVDVAPSFFQYASAGNLSKIKKQEKLESLSNKYGDPEAWRLSKRRGNG</sequence>
<dbReference type="InterPro" id="IPR012340">
    <property type="entry name" value="NA-bd_OB-fold"/>
</dbReference>
<dbReference type="InterPro" id="IPR049621">
    <property type="entry name" value="S1_DHX8_helicase"/>
</dbReference>
<evidence type="ECO:0000256" key="10">
    <source>
        <dbReference type="ARBA" id="ARBA00047984"/>
    </source>
</evidence>
<evidence type="ECO:0000256" key="6">
    <source>
        <dbReference type="ARBA" id="ARBA00022806"/>
    </source>
</evidence>
<evidence type="ECO:0000256" key="4">
    <source>
        <dbReference type="ARBA" id="ARBA00022741"/>
    </source>
</evidence>
<dbReference type="Gene3D" id="2.40.50.140">
    <property type="entry name" value="Nucleic acid-binding proteins"/>
    <property type="match status" value="1"/>
</dbReference>
<dbReference type="GO" id="GO:0005524">
    <property type="term" value="F:ATP binding"/>
    <property type="evidence" value="ECO:0007669"/>
    <property type="project" value="UniProtKB-KW"/>
</dbReference>
<keyword evidence="5" id="KW-0378">Hydrolase</keyword>
<dbReference type="SMART" id="SM00487">
    <property type="entry name" value="DEXDc"/>
    <property type="match status" value="1"/>
</dbReference>
<dbReference type="InterPro" id="IPR048333">
    <property type="entry name" value="HA2_WH"/>
</dbReference>
<dbReference type="PROSITE" id="PS50126">
    <property type="entry name" value="S1"/>
    <property type="match status" value="1"/>
</dbReference>
<protein>
    <recommendedName>
        <fullName evidence="2">RNA helicase</fullName>
        <ecNumber evidence="2">3.6.4.13</ecNumber>
    </recommendedName>
</protein>
<dbReference type="CDD" id="cd05684">
    <property type="entry name" value="S1_DHX8_helicase"/>
    <property type="match status" value="1"/>
</dbReference>
<keyword evidence="8" id="KW-0508">mRNA splicing</keyword>
<dbReference type="GO" id="GO:0003724">
    <property type="term" value="F:RNA helicase activity"/>
    <property type="evidence" value="ECO:0007669"/>
    <property type="project" value="UniProtKB-EC"/>
</dbReference>
<feature type="domain" description="S1 motif" evidence="12">
    <location>
        <begin position="186"/>
        <end position="256"/>
    </location>
</feature>
<dbReference type="SUPFAM" id="SSF52540">
    <property type="entry name" value="P-loop containing nucleoside triphosphate hydrolases"/>
    <property type="match status" value="1"/>
</dbReference>
<dbReference type="InterPro" id="IPR001650">
    <property type="entry name" value="Helicase_C-like"/>
</dbReference>
<name>G0QXC3_ICHMU</name>
<keyword evidence="4" id="KW-0547">Nucleotide-binding</keyword>
<evidence type="ECO:0000256" key="11">
    <source>
        <dbReference type="SAM" id="MobiDB-lite"/>
    </source>
</evidence>
<dbReference type="SMART" id="SM00847">
    <property type="entry name" value="HA2"/>
    <property type="match status" value="1"/>
</dbReference>
<dbReference type="FunFam" id="2.40.50.140:FF:000061">
    <property type="entry name" value="ATP-dependent RNA helicase DHX8"/>
    <property type="match status" value="1"/>
</dbReference>
<dbReference type="Gene3D" id="3.40.50.300">
    <property type="entry name" value="P-loop containing nucleotide triphosphate hydrolases"/>
    <property type="match status" value="2"/>
</dbReference>
<dbReference type="FunCoup" id="G0QXC3">
    <property type="interactions" value="310"/>
</dbReference>
<feature type="domain" description="Helicase C-terminal" evidence="14">
    <location>
        <begin position="690"/>
        <end position="870"/>
    </location>
</feature>
<dbReference type="FunFam" id="3.40.50.300:FF:000101">
    <property type="entry name" value="Pre-mRNA-splicing factor ATP-dependent RNA helicase"/>
    <property type="match status" value="1"/>
</dbReference>
<dbReference type="OrthoDB" id="10253254at2759"/>
<organism evidence="15 16">
    <name type="scientific">Ichthyophthirius multifiliis</name>
    <name type="common">White spot disease agent</name>
    <name type="synonym">Ich</name>
    <dbReference type="NCBI Taxonomy" id="5932"/>
    <lineage>
        <taxon>Eukaryota</taxon>
        <taxon>Sar</taxon>
        <taxon>Alveolata</taxon>
        <taxon>Ciliophora</taxon>
        <taxon>Intramacronucleata</taxon>
        <taxon>Oligohymenophorea</taxon>
        <taxon>Hymenostomatida</taxon>
        <taxon>Ophryoglenina</taxon>
        <taxon>Ichthyophthirius</taxon>
    </lineage>
</organism>
<dbReference type="GO" id="GO:0071013">
    <property type="term" value="C:catalytic step 2 spliceosome"/>
    <property type="evidence" value="ECO:0007669"/>
    <property type="project" value="TreeGrafter"/>
</dbReference>
<comment type="catalytic activity">
    <reaction evidence="10">
        <text>ATP + H2O = ADP + phosphate + H(+)</text>
        <dbReference type="Rhea" id="RHEA:13065"/>
        <dbReference type="ChEBI" id="CHEBI:15377"/>
        <dbReference type="ChEBI" id="CHEBI:15378"/>
        <dbReference type="ChEBI" id="CHEBI:30616"/>
        <dbReference type="ChEBI" id="CHEBI:43474"/>
        <dbReference type="ChEBI" id="CHEBI:456216"/>
        <dbReference type="EC" id="3.6.4.13"/>
    </reaction>
</comment>
<dbReference type="Pfam" id="PF21010">
    <property type="entry name" value="HA2_C"/>
    <property type="match status" value="1"/>
</dbReference>
<dbReference type="InterPro" id="IPR011709">
    <property type="entry name" value="DEAD-box_helicase_OB_fold"/>
</dbReference>
<evidence type="ECO:0000256" key="2">
    <source>
        <dbReference type="ARBA" id="ARBA00012552"/>
    </source>
</evidence>
<keyword evidence="16" id="KW-1185">Reference proteome</keyword>
<dbReference type="EC" id="3.6.4.13" evidence="2"/>
<feature type="domain" description="Helicase ATP-binding" evidence="13">
    <location>
        <begin position="508"/>
        <end position="672"/>
    </location>
</feature>
<dbReference type="GO" id="GO:0016787">
    <property type="term" value="F:hydrolase activity"/>
    <property type="evidence" value="ECO:0007669"/>
    <property type="project" value="UniProtKB-KW"/>
</dbReference>
<evidence type="ECO:0000256" key="9">
    <source>
        <dbReference type="ARBA" id="ARBA00023242"/>
    </source>
</evidence>
<dbReference type="InterPro" id="IPR002464">
    <property type="entry name" value="DNA/RNA_helicase_DEAH_CS"/>
</dbReference>
<dbReference type="InParanoid" id="G0QXC3"/>
<evidence type="ECO:0000259" key="13">
    <source>
        <dbReference type="PROSITE" id="PS51192"/>
    </source>
</evidence>
<evidence type="ECO:0000256" key="7">
    <source>
        <dbReference type="ARBA" id="ARBA00022840"/>
    </source>
</evidence>
<dbReference type="GeneID" id="14906247"/>
<comment type="subcellular location">
    <subcellularLocation>
        <location evidence="1">Nucleus</location>
    </subcellularLocation>
</comment>
<dbReference type="FunFam" id="1.20.120.1080:FF:000001">
    <property type="entry name" value="Pre-mRNA-splicing factor ATP-dependent RNA helicase"/>
    <property type="match status" value="1"/>
</dbReference>
<dbReference type="Proteomes" id="UP000008983">
    <property type="component" value="Unassembled WGS sequence"/>
</dbReference>
<proteinExistence type="predicted"/>
<reference evidence="15 16" key="1">
    <citation type="submission" date="2011-07" db="EMBL/GenBank/DDBJ databases">
        <authorList>
            <person name="Coyne R."/>
            <person name="Brami D."/>
            <person name="Johnson J."/>
            <person name="Hostetler J."/>
            <person name="Hannick L."/>
            <person name="Clark T."/>
            <person name="Cassidy-Hanley D."/>
            <person name="Inman J."/>
        </authorList>
    </citation>
    <scope>NUCLEOTIDE SEQUENCE [LARGE SCALE GENOMIC DNA]</scope>
    <source>
        <strain evidence="15 16">G5</strain>
    </source>
</reference>
<dbReference type="InterPro" id="IPR014001">
    <property type="entry name" value="Helicase_ATP-bd"/>
</dbReference>
<accession>G0QXC3</accession>
<dbReference type="Gene3D" id="1.20.120.1080">
    <property type="match status" value="1"/>
</dbReference>
<dbReference type="SMART" id="SM00316">
    <property type="entry name" value="S1"/>
    <property type="match status" value="1"/>
</dbReference>
<keyword evidence="3" id="KW-0507">mRNA processing</keyword>
<dbReference type="PROSITE" id="PS51192">
    <property type="entry name" value="HELICASE_ATP_BIND_1"/>
    <property type="match status" value="1"/>
</dbReference>
<dbReference type="GO" id="GO:0000390">
    <property type="term" value="P:spliceosomal complex disassembly"/>
    <property type="evidence" value="ECO:0007669"/>
    <property type="project" value="TreeGrafter"/>
</dbReference>
<dbReference type="InterPro" id="IPR011545">
    <property type="entry name" value="DEAD/DEAH_box_helicase_dom"/>
</dbReference>
<dbReference type="PROSITE" id="PS00690">
    <property type="entry name" value="DEAH_ATP_HELICASE"/>
    <property type="match status" value="1"/>
</dbReference>
<dbReference type="SMART" id="SM00490">
    <property type="entry name" value="HELICc"/>
    <property type="match status" value="1"/>
</dbReference>
<dbReference type="Pfam" id="PF00271">
    <property type="entry name" value="Helicase_C"/>
    <property type="match status" value="1"/>
</dbReference>
<dbReference type="InterPro" id="IPR007502">
    <property type="entry name" value="Helicase-assoc_dom"/>
</dbReference>
<dbReference type="eggNOG" id="KOG0922">
    <property type="taxonomic scope" value="Eukaryota"/>
</dbReference>
<evidence type="ECO:0000256" key="8">
    <source>
        <dbReference type="ARBA" id="ARBA00023187"/>
    </source>
</evidence>
<dbReference type="PANTHER" id="PTHR18934">
    <property type="entry name" value="ATP-DEPENDENT RNA HELICASE"/>
    <property type="match status" value="1"/>
</dbReference>
<dbReference type="InterPro" id="IPR003029">
    <property type="entry name" value="S1_domain"/>
</dbReference>
<dbReference type="Pfam" id="PF00270">
    <property type="entry name" value="DEAD"/>
    <property type="match status" value="1"/>
</dbReference>
<dbReference type="RefSeq" id="XP_004031369.1">
    <property type="nucleotide sequence ID" value="XM_004031321.1"/>
</dbReference>
<evidence type="ECO:0000256" key="5">
    <source>
        <dbReference type="ARBA" id="ARBA00022801"/>
    </source>
</evidence>
<keyword evidence="9" id="KW-0539">Nucleus</keyword>
<dbReference type="CDD" id="cd18791">
    <property type="entry name" value="SF2_C_RHA"/>
    <property type="match status" value="1"/>
</dbReference>
<dbReference type="STRING" id="857967.G0QXC3"/>
<keyword evidence="7" id="KW-0067">ATP-binding</keyword>
<dbReference type="InterPro" id="IPR027417">
    <property type="entry name" value="P-loop_NTPase"/>
</dbReference>
<dbReference type="GO" id="GO:0005684">
    <property type="term" value="C:U2-type spliceosomal complex"/>
    <property type="evidence" value="ECO:0007669"/>
    <property type="project" value="UniProtKB-ARBA"/>
</dbReference>
<dbReference type="Pfam" id="PF00575">
    <property type="entry name" value="S1"/>
    <property type="match status" value="1"/>
</dbReference>
<dbReference type="Pfam" id="PF07717">
    <property type="entry name" value="OB_NTP_bind"/>
    <property type="match status" value="1"/>
</dbReference>
<dbReference type="FunFam" id="3.40.50.300:FF:000726">
    <property type="entry name" value="Pre-mRNA-splicing factor ATP-dependent RNA helicase"/>
    <property type="match status" value="1"/>
</dbReference>
<evidence type="ECO:0000259" key="12">
    <source>
        <dbReference type="PROSITE" id="PS50126"/>
    </source>
</evidence>
<evidence type="ECO:0000256" key="3">
    <source>
        <dbReference type="ARBA" id="ARBA00022664"/>
    </source>
</evidence>
<evidence type="ECO:0000313" key="15">
    <source>
        <dbReference type="EMBL" id="EGR30133.1"/>
    </source>
</evidence>
<feature type="compositionally biased region" description="Basic residues" evidence="11">
    <location>
        <begin position="144"/>
        <end position="168"/>
    </location>
</feature>
<dbReference type="SUPFAM" id="SSF50249">
    <property type="entry name" value="Nucleic acid-binding proteins"/>
    <property type="match status" value="1"/>
</dbReference>
<feature type="region of interest" description="Disordered" evidence="11">
    <location>
        <begin position="99"/>
        <end position="185"/>
    </location>
</feature>
<gene>
    <name evidence="15" type="ORF">IMG5_140980</name>
</gene>
<dbReference type="Pfam" id="PF04408">
    <property type="entry name" value="WHD_HA2"/>
    <property type="match status" value="1"/>
</dbReference>
<feature type="compositionally biased region" description="Basic residues" evidence="11">
    <location>
        <begin position="124"/>
        <end position="137"/>
    </location>
</feature>
<dbReference type="PROSITE" id="PS51194">
    <property type="entry name" value="HELICASE_CTER"/>
    <property type="match status" value="1"/>
</dbReference>
<evidence type="ECO:0000313" key="16">
    <source>
        <dbReference type="Proteomes" id="UP000008983"/>
    </source>
</evidence>
<evidence type="ECO:0000259" key="14">
    <source>
        <dbReference type="PROSITE" id="PS51194"/>
    </source>
</evidence>